<dbReference type="InterPro" id="IPR007470">
    <property type="entry name" value="HemX"/>
</dbReference>
<evidence type="ECO:0000256" key="1">
    <source>
        <dbReference type="SAM" id="Phobius"/>
    </source>
</evidence>
<evidence type="ECO:0008006" key="4">
    <source>
        <dbReference type="Google" id="ProtNLM"/>
    </source>
</evidence>
<dbReference type="PANTHER" id="PTHR38043">
    <property type="entry name" value="PROTEIN HEMX"/>
    <property type="match status" value="1"/>
</dbReference>
<keyword evidence="1" id="KW-0472">Membrane</keyword>
<dbReference type="PANTHER" id="PTHR38043:SF1">
    <property type="entry name" value="PROTEIN HEMX"/>
    <property type="match status" value="1"/>
</dbReference>
<evidence type="ECO:0000313" key="3">
    <source>
        <dbReference type="Proteomes" id="UP000179360"/>
    </source>
</evidence>
<protein>
    <recommendedName>
        <fullName evidence="4">Heme biosynthesis operon protein HemX</fullName>
    </recommendedName>
</protein>
<gene>
    <name evidence="2" type="ORF">A2637_05280</name>
</gene>
<proteinExistence type="predicted"/>
<keyword evidence="1" id="KW-1133">Transmembrane helix</keyword>
<dbReference type="EMBL" id="MFSY01000093">
    <property type="protein sequence ID" value="OGI45144.1"/>
    <property type="molecule type" value="Genomic_DNA"/>
</dbReference>
<dbReference type="AlphaFoldDB" id="A0A1F6TJ36"/>
<dbReference type="Proteomes" id="UP000179360">
    <property type="component" value="Unassembled WGS sequence"/>
</dbReference>
<evidence type="ECO:0000313" key="2">
    <source>
        <dbReference type="EMBL" id="OGI45144.1"/>
    </source>
</evidence>
<dbReference type="STRING" id="1817764.A2637_05280"/>
<sequence length="341" mass="38030">MASSTESNLKRGKSAAKKGARNLRHGLLTAGLALIIALIAALASGYLWYTLLYRQELRQINVPGELNRLDTDTREMKQALAAAGEELKSFKETQDALKAALEKIHNDLSRNRTEWVLAEAEQLLLAANNRLQLARDATAALSALRAADRQLSLLANPALLAVRREVTREITLLESLEKTDVSGITLRLASLAETVDRLPLAIELRQPPERTKPEAEGGDKGWQAARGMWRDILGLVRIRTDAETQRPLLPPEQQYFLRENLRLLLYGAQQAILQGNVPTYQQNLKSAARLLKEYFDTGTQAVIAAQKELEKLHNARTVSELPNISGSLEALRRWRSDRLIP</sequence>
<dbReference type="Pfam" id="PF04375">
    <property type="entry name" value="HemX"/>
    <property type="match status" value="1"/>
</dbReference>
<reference evidence="2 3" key="1">
    <citation type="journal article" date="2016" name="Nat. Commun.">
        <title>Thousands of microbial genomes shed light on interconnected biogeochemical processes in an aquifer system.</title>
        <authorList>
            <person name="Anantharaman K."/>
            <person name="Brown C.T."/>
            <person name="Hug L.A."/>
            <person name="Sharon I."/>
            <person name="Castelle C.J."/>
            <person name="Probst A.J."/>
            <person name="Thomas B.C."/>
            <person name="Singh A."/>
            <person name="Wilkins M.J."/>
            <person name="Karaoz U."/>
            <person name="Brodie E.L."/>
            <person name="Williams K.H."/>
            <person name="Hubbard S.S."/>
            <person name="Banfield J.F."/>
        </authorList>
    </citation>
    <scope>NUCLEOTIDE SEQUENCE [LARGE SCALE GENOMIC DNA]</scope>
</reference>
<keyword evidence="1" id="KW-0812">Transmembrane</keyword>
<organism evidence="2 3">
    <name type="scientific">Candidatus Muproteobacteria bacterium RIFCSPHIGHO2_01_FULL_65_16</name>
    <dbReference type="NCBI Taxonomy" id="1817764"/>
    <lineage>
        <taxon>Bacteria</taxon>
        <taxon>Pseudomonadati</taxon>
        <taxon>Pseudomonadota</taxon>
        <taxon>Candidatus Muproteobacteria</taxon>
    </lineage>
</organism>
<comment type="caution">
    <text evidence="2">The sequence shown here is derived from an EMBL/GenBank/DDBJ whole genome shotgun (WGS) entry which is preliminary data.</text>
</comment>
<name>A0A1F6TJ36_9PROT</name>
<accession>A0A1F6TJ36</accession>
<feature type="transmembrane region" description="Helical" evidence="1">
    <location>
        <begin position="27"/>
        <end position="49"/>
    </location>
</feature>